<protein>
    <submittedName>
        <fullName evidence="1">Uncharacterized protein</fullName>
    </submittedName>
</protein>
<sequence>MLPQVLHIARRPQAVRQVFEARLRIAHPLLDGQRLKIKRSKCRQVLRQGTVLQMRSQQKAANRLVPKLLSAPVVPNIGAGWVQALRFGQRHRQRKLLDEPGRHLLLAQVVADAQGQGNGFVVALRGHAYRAGIPHGVLRR</sequence>
<feature type="non-terminal residue" evidence="1">
    <location>
        <position position="140"/>
    </location>
</feature>
<proteinExistence type="predicted"/>
<gene>
    <name evidence="1" type="ORF">Tci_905698</name>
</gene>
<organism evidence="1">
    <name type="scientific">Tanacetum cinerariifolium</name>
    <name type="common">Dalmatian daisy</name>
    <name type="synonym">Chrysanthemum cinerariifolium</name>
    <dbReference type="NCBI Taxonomy" id="118510"/>
    <lineage>
        <taxon>Eukaryota</taxon>
        <taxon>Viridiplantae</taxon>
        <taxon>Streptophyta</taxon>
        <taxon>Embryophyta</taxon>
        <taxon>Tracheophyta</taxon>
        <taxon>Spermatophyta</taxon>
        <taxon>Magnoliopsida</taxon>
        <taxon>eudicotyledons</taxon>
        <taxon>Gunneridae</taxon>
        <taxon>Pentapetalae</taxon>
        <taxon>asterids</taxon>
        <taxon>campanulids</taxon>
        <taxon>Asterales</taxon>
        <taxon>Asteraceae</taxon>
        <taxon>Asteroideae</taxon>
        <taxon>Anthemideae</taxon>
        <taxon>Anthemidinae</taxon>
        <taxon>Tanacetum</taxon>
    </lineage>
</organism>
<reference evidence="1" key="1">
    <citation type="journal article" date="2019" name="Sci. Rep.">
        <title>Draft genome of Tanacetum cinerariifolium, the natural source of mosquito coil.</title>
        <authorList>
            <person name="Yamashiro T."/>
            <person name="Shiraishi A."/>
            <person name="Satake H."/>
            <person name="Nakayama K."/>
        </authorList>
    </citation>
    <scope>NUCLEOTIDE SEQUENCE</scope>
</reference>
<comment type="caution">
    <text evidence="1">The sequence shown here is derived from an EMBL/GenBank/DDBJ whole genome shotgun (WGS) entry which is preliminary data.</text>
</comment>
<dbReference type="AlphaFoldDB" id="A0A699VI07"/>
<name>A0A699VI07_TANCI</name>
<accession>A0A699VI07</accession>
<dbReference type="EMBL" id="BKCJ011438750">
    <property type="protein sequence ID" value="GFD33729.1"/>
    <property type="molecule type" value="Genomic_DNA"/>
</dbReference>
<evidence type="ECO:0000313" key="1">
    <source>
        <dbReference type="EMBL" id="GFD33729.1"/>
    </source>
</evidence>